<proteinExistence type="predicted"/>
<feature type="compositionally biased region" description="Basic and acidic residues" evidence="1">
    <location>
        <begin position="1"/>
        <end position="22"/>
    </location>
</feature>
<dbReference type="EMBL" id="FXAK01000002">
    <property type="protein sequence ID" value="SMF34588.1"/>
    <property type="molecule type" value="Genomic_DNA"/>
</dbReference>
<evidence type="ECO:0000256" key="1">
    <source>
        <dbReference type="SAM" id="MobiDB-lite"/>
    </source>
</evidence>
<dbReference type="Proteomes" id="UP000192936">
    <property type="component" value="Unassembled WGS sequence"/>
</dbReference>
<dbReference type="AlphaFoldDB" id="A0A1X7EIP6"/>
<reference evidence="2 3" key="1">
    <citation type="submission" date="2017-04" db="EMBL/GenBank/DDBJ databases">
        <authorList>
            <person name="Afonso C.L."/>
            <person name="Miller P.J."/>
            <person name="Scott M.A."/>
            <person name="Spackman E."/>
            <person name="Goraichik I."/>
            <person name="Dimitrov K.M."/>
            <person name="Suarez D.L."/>
            <person name="Swayne D.E."/>
        </authorList>
    </citation>
    <scope>NUCLEOTIDE SEQUENCE [LARGE SCALE GENOMIC DNA]</scope>
    <source>
        <strain evidence="2 3">A2P</strain>
    </source>
</reference>
<protein>
    <submittedName>
        <fullName evidence="2">Uncharacterized protein</fullName>
    </submittedName>
</protein>
<sequence>MMNDASKHEKPQTETAQADKAKGGKPSTAAGGGKPSTAGTDQDRDKTLTEKSEEKAGGANRKTPGPIYDV</sequence>
<accession>A0A1X7EIP6</accession>
<evidence type="ECO:0000313" key="2">
    <source>
        <dbReference type="EMBL" id="SMF34588.1"/>
    </source>
</evidence>
<feature type="region of interest" description="Disordered" evidence="1">
    <location>
        <begin position="1"/>
        <end position="70"/>
    </location>
</feature>
<gene>
    <name evidence="2" type="ORF">SAMN02982917_1732</name>
</gene>
<feature type="compositionally biased region" description="Basic and acidic residues" evidence="1">
    <location>
        <begin position="41"/>
        <end position="56"/>
    </location>
</feature>
<evidence type="ECO:0000313" key="3">
    <source>
        <dbReference type="Proteomes" id="UP000192936"/>
    </source>
</evidence>
<organism evidence="2 3">
    <name type="scientific">Azospirillum oryzae</name>
    <dbReference type="NCBI Taxonomy" id="286727"/>
    <lineage>
        <taxon>Bacteria</taxon>
        <taxon>Pseudomonadati</taxon>
        <taxon>Pseudomonadota</taxon>
        <taxon>Alphaproteobacteria</taxon>
        <taxon>Rhodospirillales</taxon>
        <taxon>Azospirillaceae</taxon>
        <taxon>Azospirillum</taxon>
    </lineage>
</organism>
<dbReference type="RefSeq" id="WP_244560569.1">
    <property type="nucleotide sequence ID" value="NZ_FXAK01000002.1"/>
</dbReference>
<name>A0A1X7EIP6_9PROT</name>